<feature type="compositionally biased region" description="Basic residues" evidence="1">
    <location>
        <begin position="325"/>
        <end position="334"/>
    </location>
</feature>
<feature type="compositionally biased region" description="Basic and acidic residues" evidence="1">
    <location>
        <begin position="1357"/>
        <end position="1370"/>
    </location>
</feature>
<feature type="compositionally biased region" description="Polar residues" evidence="1">
    <location>
        <begin position="911"/>
        <end position="921"/>
    </location>
</feature>
<feature type="compositionally biased region" description="Polar residues" evidence="1">
    <location>
        <begin position="247"/>
        <end position="275"/>
    </location>
</feature>
<feature type="compositionally biased region" description="Basic and acidic residues" evidence="1">
    <location>
        <begin position="437"/>
        <end position="462"/>
    </location>
</feature>
<feature type="compositionally biased region" description="Polar residues" evidence="1">
    <location>
        <begin position="185"/>
        <end position="215"/>
    </location>
</feature>
<feature type="compositionally biased region" description="Basic and acidic residues" evidence="1">
    <location>
        <begin position="1026"/>
        <end position="1039"/>
    </location>
</feature>
<feature type="compositionally biased region" description="Polar residues" evidence="1">
    <location>
        <begin position="1407"/>
        <end position="1420"/>
    </location>
</feature>
<feature type="compositionally biased region" description="Low complexity" evidence="1">
    <location>
        <begin position="347"/>
        <end position="357"/>
    </location>
</feature>
<feature type="compositionally biased region" description="Pro residues" evidence="1">
    <location>
        <begin position="1309"/>
        <end position="1320"/>
    </location>
</feature>
<feature type="region of interest" description="Disordered" evidence="1">
    <location>
        <begin position="55"/>
        <end position="520"/>
    </location>
</feature>
<accession>A0AAV5AE22</accession>
<gene>
    <name evidence="2" type="ORF">Clacol_005147</name>
</gene>
<feature type="compositionally biased region" description="Basic and acidic residues" evidence="1">
    <location>
        <begin position="727"/>
        <end position="736"/>
    </location>
</feature>
<keyword evidence="3" id="KW-1185">Reference proteome</keyword>
<feature type="compositionally biased region" description="Basic and acidic residues" evidence="1">
    <location>
        <begin position="1223"/>
        <end position="1244"/>
    </location>
</feature>
<feature type="compositionally biased region" description="Pro residues" evidence="1">
    <location>
        <begin position="77"/>
        <end position="92"/>
    </location>
</feature>
<comment type="caution">
    <text evidence="2">The sequence shown here is derived from an EMBL/GenBank/DDBJ whole genome shotgun (WGS) entry which is preliminary data.</text>
</comment>
<feature type="region of interest" description="Disordered" evidence="1">
    <location>
        <begin position="1488"/>
        <end position="1567"/>
    </location>
</feature>
<feature type="compositionally biased region" description="Gly residues" evidence="1">
    <location>
        <begin position="858"/>
        <end position="873"/>
    </location>
</feature>
<evidence type="ECO:0000313" key="3">
    <source>
        <dbReference type="Proteomes" id="UP001050691"/>
    </source>
</evidence>
<feature type="compositionally biased region" description="Pro residues" evidence="1">
    <location>
        <begin position="232"/>
        <end position="246"/>
    </location>
</feature>
<dbReference type="EMBL" id="BPWL01000006">
    <property type="protein sequence ID" value="GJJ10918.1"/>
    <property type="molecule type" value="Genomic_DNA"/>
</dbReference>
<feature type="compositionally biased region" description="Low complexity" evidence="1">
    <location>
        <begin position="792"/>
        <end position="814"/>
    </location>
</feature>
<protein>
    <submittedName>
        <fullName evidence="2">Uncharacterized protein</fullName>
    </submittedName>
</protein>
<feature type="compositionally biased region" description="Pro residues" evidence="1">
    <location>
        <begin position="1395"/>
        <end position="1406"/>
    </location>
</feature>
<feature type="compositionally biased region" description="Polar residues" evidence="1">
    <location>
        <begin position="363"/>
        <end position="379"/>
    </location>
</feature>
<feature type="compositionally biased region" description="Basic and acidic residues" evidence="1">
    <location>
        <begin position="100"/>
        <end position="112"/>
    </location>
</feature>
<feature type="compositionally biased region" description="Pro residues" evidence="1">
    <location>
        <begin position="380"/>
        <end position="390"/>
    </location>
</feature>
<name>A0AAV5AE22_9AGAM</name>
<feature type="region of interest" description="Disordered" evidence="1">
    <location>
        <begin position="1223"/>
        <end position="1432"/>
    </location>
</feature>
<feature type="compositionally biased region" description="Low complexity" evidence="1">
    <location>
        <begin position="152"/>
        <end position="162"/>
    </location>
</feature>
<feature type="compositionally biased region" description="Low complexity" evidence="1">
    <location>
        <begin position="745"/>
        <end position="756"/>
    </location>
</feature>
<feature type="region of interest" description="Disordered" evidence="1">
    <location>
        <begin position="570"/>
        <end position="707"/>
    </location>
</feature>
<feature type="region of interest" description="Disordered" evidence="1">
    <location>
        <begin position="1138"/>
        <end position="1158"/>
    </location>
</feature>
<feature type="region of interest" description="Disordered" evidence="1">
    <location>
        <begin position="1026"/>
        <end position="1058"/>
    </location>
</feature>
<sequence>MTISSRPTTIPIIIRSNPNNHNSQLYKVTDANHPSQAQARFNHERIRVRERERELPALPTSQPSSDHHRQAYSLQHRPPPPWIRITPNPPSFPRLSNPNYHERGYSEYDHPRQRIRIIVPSTSRSPSRSRPRKYEPKRTFPRIVEEEDSHLTSSSSATARPAPSREREAVSTPPPTPDPDFDPNSHPNPNSTPAPLTFLSDTQLQTQGNHTNRSNQDQHSHSGHDIPTLPLSLPPTPSPSPPPSPPQDQATSNPQMSRYQEHFTPSQVSLASTQYRLRESLRSPGPAPSVSSGGGGGTRPPYTPGSGTTGPGLYGPSPPPGTLRRPPRPPRHPTRTTVPAPLAPSMLGTLGQGQQQGVRMNNIPPSGTNATGSGVVSLNTPPPPPTPQPQIPITTSAQPQPQPQPGQPLPSIVLTSESRANSPIILRGTNGGLSQERVTDSLAREKEREERDREKERRERARMLVGLRRRGGMGGVLPSPPVSPSRGRDSPSGGRDGVTSPSASVSRSIPPALMPGGGIEIPAGVHITSHEDSGRFRPTSADIRLGEPDLRNMVGKVVKGLRGLRAFTGGLRRNKTNDSGKAKSFFGGRFDDVKEEEFDNLVSPPPRLTDSPEGMNYPRPWNGAPVGTPGAGPSTYQTPTPRQTPPSPARGGDRTAPDPYAAVQSHLHPSPTTSRPTSRDPLRAQTPAPSEVPTFLTNATEDERIPTREDLLLQDYMRRKRIMRDRAFRSSTDKSAGRKYVPWATSSPPTTLPPLGGRRRNTGSAPPPMPIPVPGNSAAVPPPSQNVPLGFPEPQISQNPIPPSISQESVSATPTYPPPPAPTGSELEALRAAEEEREVDDYERERRGARGWRARNGSAGGGVNMPGGLGGVAEEGEEGDQHLPTPTSVTESPFIPPAPATGAIPSALRSGPTQVSNSTPQEDLDRASRTATGFGSRFLPPRSRRSQTPGAGTQDPAYSATSISYQQPPPPASGTYNFTGASGPYTPSYSYASFASGPTPPASRVFTRWTALVDAYGRRVANPYYRESRSRSREREGRVPENNTTFPMPARNHTHPRPSSILSYSSPLGGFLRLLKQIFHMPWVGNRVVADIVPGGIMSRRKKGGKGYYADGGVMSETVTITGVGSDIGSEEMSDLGSEVASDLGSGSGSGSGTAIPYPRAGREYESIASRLYSASGIDSQQNPYFPPLPHQRKRDRYRMFRFAPRSKPGKSWYSRPGERFLERQRARERARERDRERERERRWGGGRGYPSDSNSFMPMGYSATGTGTGRVLPNPGYYSSRTINARRRGREPDPTLGSPLLANSVPDPGVPPPFNPLPRVPSGSRLREMKRRLREEEAGNSVVTGSGAVPESLRPGGRDEHGHEHHTDGGDGPSQNQPETFTNIPPTTSDPNAPINPNPNEPLSPTPSFSQPPYDSNVNPADGDDMYTQQSLNNPDEMLAYANRDYDFITLPAGQAPPAGFIPYPYDIPEDAEPVVIPVRFNGDDSQSGIGWERNGGRGGRGNGGRERNGERVYRNVGQRERRAADDDDSQTQTQTYTQTQTQTYTQTGTHLQPPTVTATAPSATTATGVTGNAASYIFIPRSGPRRREFENGRGGYEYQYDRIRVPRSGAARDQRRRQWVFA</sequence>
<reference evidence="2" key="1">
    <citation type="submission" date="2021-10" db="EMBL/GenBank/DDBJ databases">
        <title>De novo Genome Assembly of Clathrus columnatus (Basidiomycota, Fungi) Using Illumina and Nanopore Sequence Data.</title>
        <authorList>
            <person name="Ogiso-Tanaka E."/>
            <person name="Itagaki H."/>
            <person name="Hosoya T."/>
            <person name="Hosaka K."/>
        </authorList>
    </citation>
    <scope>NUCLEOTIDE SEQUENCE</scope>
    <source>
        <strain evidence="2">MO-923</strain>
    </source>
</reference>
<organism evidence="2 3">
    <name type="scientific">Clathrus columnatus</name>
    <dbReference type="NCBI Taxonomy" id="1419009"/>
    <lineage>
        <taxon>Eukaryota</taxon>
        <taxon>Fungi</taxon>
        <taxon>Dikarya</taxon>
        <taxon>Basidiomycota</taxon>
        <taxon>Agaricomycotina</taxon>
        <taxon>Agaricomycetes</taxon>
        <taxon>Phallomycetidae</taxon>
        <taxon>Phallales</taxon>
        <taxon>Clathraceae</taxon>
        <taxon>Clathrus</taxon>
    </lineage>
</organism>
<feature type="compositionally biased region" description="Polar residues" evidence="1">
    <location>
        <begin position="1375"/>
        <end position="1391"/>
    </location>
</feature>
<feature type="compositionally biased region" description="Low complexity" evidence="1">
    <location>
        <begin position="116"/>
        <end position="128"/>
    </location>
</feature>
<dbReference type="Proteomes" id="UP001050691">
    <property type="component" value="Unassembled WGS sequence"/>
</dbReference>
<proteinExistence type="predicted"/>
<feature type="compositionally biased region" description="Basic and acidic residues" evidence="1">
    <location>
        <begin position="1505"/>
        <end position="1526"/>
    </location>
</feature>
<evidence type="ECO:0000313" key="2">
    <source>
        <dbReference type="EMBL" id="GJJ10918.1"/>
    </source>
</evidence>
<feature type="region of interest" description="Disordered" evidence="1">
    <location>
        <begin position="727"/>
        <end position="979"/>
    </location>
</feature>
<feature type="compositionally biased region" description="Low complexity" evidence="1">
    <location>
        <begin position="1532"/>
        <end position="1567"/>
    </location>
</feature>
<evidence type="ECO:0000256" key="1">
    <source>
        <dbReference type="SAM" id="MobiDB-lite"/>
    </source>
</evidence>